<evidence type="ECO:0000256" key="2">
    <source>
        <dbReference type="SAM" id="MobiDB-lite"/>
    </source>
</evidence>
<keyword evidence="4" id="KW-1185">Reference proteome</keyword>
<dbReference type="OrthoDB" id="124855at2759"/>
<dbReference type="EMBL" id="BSXT01000208">
    <property type="protein sequence ID" value="GMF20777.1"/>
    <property type="molecule type" value="Genomic_DNA"/>
</dbReference>
<reference evidence="3" key="1">
    <citation type="submission" date="2023-04" db="EMBL/GenBank/DDBJ databases">
        <title>Phytophthora fragariaefolia NBRC 109709.</title>
        <authorList>
            <person name="Ichikawa N."/>
            <person name="Sato H."/>
            <person name="Tonouchi N."/>
        </authorList>
    </citation>
    <scope>NUCLEOTIDE SEQUENCE</scope>
    <source>
        <strain evidence="3">NBRC 109709</strain>
    </source>
</reference>
<sequence>MRAERKQVASQHRDTHEVIAQAKEGAVALEKQCQVLKKQQERAKELHDREMIVLHDTIRQLKEEKNEMEVQHAREKQLLAESVESLKALQYADRRQLEEQVRMEIEQRMLQELLPEKLSELIKEHKEVVSVMESEHKHQLAQLAAQLNETEPASTPSTRAIETQTDPQTTEESGTAVGCDNQSQEQIEGLTRRCRALEKLLDKKFEDTSSSRRCESCHSDDVISTSSVLSGQHPLDTSLSNSIHSDSSSHMRASSKSRALARALLGSSRASLDCLSLDNKSSPFVNETTLGTDEATLGAHEMWDSASFTSMDTVDDLSSFTSQRTTPRRRMQSSQEILSLVRHTKQAAASPLDTRRERREPDPEVNWEPPKQRRALPASKGQSLSFGGGPAKGYASNSVRPAAPGVSAFDDLLR</sequence>
<gene>
    <name evidence="3" type="ORF">Pfra01_000257000</name>
</gene>
<evidence type="ECO:0000313" key="3">
    <source>
        <dbReference type="EMBL" id="GMF20777.1"/>
    </source>
</evidence>
<comment type="caution">
    <text evidence="3">The sequence shown here is derived from an EMBL/GenBank/DDBJ whole genome shotgun (WGS) entry which is preliminary data.</text>
</comment>
<protein>
    <submittedName>
        <fullName evidence="3">Unnamed protein product</fullName>
    </submittedName>
</protein>
<dbReference type="Proteomes" id="UP001165121">
    <property type="component" value="Unassembled WGS sequence"/>
</dbReference>
<feature type="coiled-coil region" evidence="1">
    <location>
        <begin position="19"/>
        <end position="81"/>
    </location>
</feature>
<feature type="compositionally biased region" description="Basic and acidic residues" evidence="2">
    <location>
        <begin position="353"/>
        <end position="362"/>
    </location>
</feature>
<proteinExistence type="predicted"/>
<keyword evidence="1" id="KW-0175">Coiled coil</keyword>
<accession>A0A9W6WY02</accession>
<evidence type="ECO:0000256" key="1">
    <source>
        <dbReference type="SAM" id="Coils"/>
    </source>
</evidence>
<dbReference type="AlphaFoldDB" id="A0A9W6WY02"/>
<feature type="compositionally biased region" description="Polar residues" evidence="2">
    <location>
        <begin position="148"/>
        <end position="173"/>
    </location>
</feature>
<evidence type="ECO:0000313" key="4">
    <source>
        <dbReference type="Proteomes" id="UP001165121"/>
    </source>
</evidence>
<organism evidence="3 4">
    <name type="scientific">Phytophthora fragariaefolia</name>
    <dbReference type="NCBI Taxonomy" id="1490495"/>
    <lineage>
        <taxon>Eukaryota</taxon>
        <taxon>Sar</taxon>
        <taxon>Stramenopiles</taxon>
        <taxon>Oomycota</taxon>
        <taxon>Peronosporomycetes</taxon>
        <taxon>Peronosporales</taxon>
        <taxon>Peronosporaceae</taxon>
        <taxon>Phytophthora</taxon>
    </lineage>
</organism>
<feature type="region of interest" description="Disordered" evidence="2">
    <location>
        <begin position="148"/>
        <end position="184"/>
    </location>
</feature>
<feature type="region of interest" description="Disordered" evidence="2">
    <location>
        <begin position="342"/>
        <end position="414"/>
    </location>
</feature>
<name>A0A9W6WY02_9STRA</name>